<gene>
    <name evidence="2" type="ORF">CIMIT_05305</name>
    <name evidence="3" type="ORF">SAMEA4535761_01126</name>
</gene>
<evidence type="ECO:0000313" key="4">
    <source>
        <dbReference type="Proteomes" id="UP000028780"/>
    </source>
</evidence>
<dbReference type="KEGG" id="cii:CIMIT_05305"/>
<proteinExistence type="predicted"/>
<dbReference type="eggNOG" id="ENOG502ZXC3">
    <property type="taxonomic scope" value="Bacteria"/>
</dbReference>
<dbReference type="EMBL" id="CP009211">
    <property type="protein sequence ID" value="AIJ33397.1"/>
    <property type="molecule type" value="Genomic_DNA"/>
</dbReference>
<dbReference type="Proteomes" id="UP000028780">
    <property type="component" value="Chromosome"/>
</dbReference>
<reference evidence="3 5" key="2">
    <citation type="submission" date="2017-06" db="EMBL/GenBank/DDBJ databases">
        <authorList>
            <consortium name="Pathogen Informatics"/>
        </authorList>
    </citation>
    <scope>NUCLEOTIDE SEQUENCE [LARGE SCALE GENOMIC DNA]</scope>
    <source>
        <strain evidence="3 5">NCTC13015</strain>
    </source>
</reference>
<evidence type="ECO:0000313" key="3">
    <source>
        <dbReference type="EMBL" id="SNV68134.1"/>
    </source>
</evidence>
<name>A0A076NR45_9CORY</name>
<dbReference type="HOGENOM" id="CLU_945655_0_0_11"/>
<keyword evidence="1" id="KW-0732">Signal</keyword>
<dbReference type="OrthoDB" id="4419104at2"/>
<dbReference type="STRING" id="156978.CIMIT_05305"/>
<reference evidence="2 4" key="1">
    <citation type="submission" date="2014-08" db="EMBL/GenBank/DDBJ databases">
        <title>Complete genome sequence of Corynebacterium imitans DSM 44264, isolated from a five-month-old boy with suspected pharyngeal diphtheria.</title>
        <authorList>
            <person name="Mollmann S."/>
            <person name="Albersmeier A."/>
            <person name="Ruckert C."/>
            <person name="Tauch A."/>
        </authorList>
    </citation>
    <scope>NUCLEOTIDE SEQUENCE [LARGE SCALE GENOMIC DNA]</scope>
    <source>
        <strain evidence="2 4">DSM 44264</strain>
    </source>
</reference>
<sequence length="286" mass="30515">MALQSSVCGIVAALCACALALGGCSEEAEQSPLEKARTANQSRHVAASFDDRPVVLDDTNGLVSSEYFFVRSETLVVSDATPEAQLRAASIAAYAHAPLLVYDEQHHAQVIQEMERLKAHTVLTVGDVPVAPLSGEVKVNRDPGGLEALGKMTSVRFRERAVQDPSQAQRVVTELDTSLPTWLNASWAQPTVKPNAKARPFPVHSRRDADMAPQVVATGESSIASISNARAFGAAVAYVDDPDPRASESTLLAMAGLADAPLVLLGTQFGRAIDIPERIMQAEENY</sequence>
<feature type="signal peptide" evidence="1">
    <location>
        <begin position="1"/>
        <end position="20"/>
    </location>
</feature>
<keyword evidence="4" id="KW-1185">Reference proteome</keyword>
<feature type="chain" id="PRO_5038207120" evidence="1">
    <location>
        <begin position="21"/>
        <end position="286"/>
    </location>
</feature>
<evidence type="ECO:0000313" key="5">
    <source>
        <dbReference type="Proteomes" id="UP000215374"/>
    </source>
</evidence>
<evidence type="ECO:0000256" key="1">
    <source>
        <dbReference type="SAM" id="SignalP"/>
    </source>
</evidence>
<dbReference type="RefSeq" id="WP_051904815.1">
    <property type="nucleotide sequence ID" value="NZ_CP009211.1"/>
</dbReference>
<accession>A0A076NR45</accession>
<dbReference type="AlphaFoldDB" id="A0A076NR45"/>
<organism evidence="2 4">
    <name type="scientific">Corynebacterium imitans</name>
    <dbReference type="NCBI Taxonomy" id="156978"/>
    <lineage>
        <taxon>Bacteria</taxon>
        <taxon>Bacillati</taxon>
        <taxon>Actinomycetota</taxon>
        <taxon>Actinomycetes</taxon>
        <taxon>Mycobacteriales</taxon>
        <taxon>Corynebacteriaceae</taxon>
        <taxon>Corynebacterium</taxon>
    </lineage>
</organism>
<dbReference type="Proteomes" id="UP000215374">
    <property type="component" value="Chromosome 1"/>
</dbReference>
<dbReference type="EMBL" id="LT906467">
    <property type="protein sequence ID" value="SNV68134.1"/>
    <property type="molecule type" value="Genomic_DNA"/>
</dbReference>
<evidence type="ECO:0000313" key="2">
    <source>
        <dbReference type="EMBL" id="AIJ33397.1"/>
    </source>
</evidence>
<protein>
    <submittedName>
        <fullName evidence="2">Uncharacterized protein</fullName>
    </submittedName>
</protein>